<dbReference type="InterPro" id="IPR002110">
    <property type="entry name" value="Ankyrin_rpt"/>
</dbReference>
<dbReference type="RefSeq" id="XP_008621542.1">
    <property type="nucleotide sequence ID" value="XM_008623320.1"/>
</dbReference>
<dbReference type="GeneID" id="19957813"/>
<feature type="repeat" description="ANK" evidence="3">
    <location>
        <begin position="474"/>
        <end position="506"/>
    </location>
</feature>
<dbReference type="PANTHER" id="PTHR24198">
    <property type="entry name" value="ANKYRIN REPEAT AND PROTEIN KINASE DOMAIN-CONTAINING PROTEIN"/>
    <property type="match status" value="1"/>
</dbReference>
<feature type="repeat" description="ANK" evidence="3">
    <location>
        <begin position="508"/>
        <end position="544"/>
    </location>
</feature>
<dbReference type="VEuPathDB" id="FungiDB:SDRG_17086"/>
<feature type="repeat" description="ANK" evidence="3">
    <location>
        <begin position="25"/>
        <end position="57"/>
    </location>
</feature>
<evidence type="ECO:0000256" key="2">
    <source>
        <dbReference type="ARBA" id="ARBA00023043"/>
    </source>
</evidence>
<feature type="repeat" description="ANK" evidence="3">
    <location>
        <begin position="545"/>
        <end position="578"/>
    </location>
</feature>
<dbReference type="AlphaFoldDB" id="T0PS32"/>
<dbReference type="eggNOG" id="KOG4177">
    <property type="taxonomic scope" value="Eukaryota"/>
</dbReference>
<dbReference type="PRINTS" id="PR01415">
    <property type="entry name" value="ANKYRIN"/>
</dbReference>
<dbReference type="SMART" id="SM00248">
    <property type="entry name" value="ANK"/>
    <property type="match status" value="13"/>
</dbReference>
<dbReference type="Gene3D" id="1.25.40.20">
    <property type="entry name" value="Ankyrin repeat-containing domain"/>
    <property type="match status" value="4"/>
</dbReference>
<protein>
    <submittedName>
        <fullName evidence="4">Uncharacterized protein</fullName>
    </submittedName>
</protein>
<feature type="repeat" description="ANK" evidence="3">
    <location>
        <begin position="303"/>
        <end position="335"/>
    </location>
</feature>
<keyword evidence="2 3" id="KW-0040">ANK repeat</keyword>
<reference evidence="4 5" key="1">
    <citation type="submission" date="2012-04" db="EMBL/GenBank/DDBJ databases">
        <title>The Genome Sequence of Saprolegnia declina VS20.</title>
        <authorList>
            <consortium name="The Broad Institute Genome Sequencing Platform"/>
            <person name="Russ C."/>
            <person name="Nusbaum C."/>
            <person name="Tyler B."/>
            <person name="van West P."/>
            <person name="Dieguez-Uribeondo J."/>
            <person name="de Bruijn I."/>
            <person name="Tripathy S."/>
            <person name="Jiang R."/>
            <person name="Young S.K."/>
            <person name="Zeng Q."/>
            <person name="Gargeya S."/>
            <person name="Fitzgerald M."/>
            <person name="Haas B."/>
            <person name="Abouelleil A."/>
            <person name="Alvarado L."/>
            <person name="Arachchi H.M."/>
            <person name="Berlin A."/>
            <person name="Chapman S.B."/>
            <person name="Goldberg J."/>
            <person name="Griggs A."/>
            <person name="Gujja S."/>
            <person name="Hansen M."/>
            <person name="Howarth C."/>
            <person name="Imamovic A."/>
            <person name="Larimer J."/>
            <person name="McCowen C."/>
            <person name="Montmayeur A."/>
            <person name="Murphy C."/>
            <person name="Neiman D."/>
            <person name="Pearson M."/>
            <person name="Priest M."/>
            <person name="Roberts A."/>
            <person name="Saif S."/>
            <person name="Shea T."/>
            <person name="Sisk P."/>
            <person name="Sykes S."/>
            <person name="Wortman J."/>
            <person name="Nusbaum C."/>
            <person name="Birren B."/>
        </authorList>
    </citation>
    <scope>NUCLEOTIDE SEQUENCE [LARGE SCALE GENOMIC DNA]</scope>
    <source>
        <strain evidence="4 5">VS20</strain>
    </source>
</reference>
<dbReference type="InterPro" id="IPR036770">
    <property type="entry name" value="Ankyrin_rpt-contain_sf"/>
</dbReference>
<dbReference type="EMBL" id="JH767326">
    <property type="protein sequence ID" value="EQC25026.1"/>
    <property type="molecule type" value="Genomic_DNA"/>
</dbReference>
<dbReference type="InParanoid" id="T0PS32"/>
<dbReference type="STRING" id="1156394.T0PS32"/>
<name>T0PS32_SAPDV</name>
<dbReference type="OMA" id="HEDTDTI"/>
<dbReference type="SUPFAM" id="SSF48403">
    <property type="entry name" value="Ankyrin repeat"/>
    <property type="match status" value="3"/>
</dbReference>
<accession>T0PS32</accession>
<evidence type="ECO:0000256" key="3">
    <source>
        <dbReference type="PROSITE-ProRule" id="PRU00023"/>
    </source>
</evidence>
<dbReference type="PROSITE" id="PS50088">
    <property type="entry name" value="ANK_REPEAT"/>
    <property type="match status" value="7"/>
</dbReference>
<proteinExistence type="predicted"/>
<feature type="repeat" description="ANK" evidence="3">
    <location>
        <begin position="207"/>
        <end position="239"/>
    </location>
</feature>
<dbReference type="OrthoDB" id="341259at2759"/>
<keyword evidence="5" id="KW-1185">Reference proteome</keyword>
<evidence type="ECO:0000313" key="5">
    <source>
        <dbReference type="Proteomes" id="UP000030762"/>
    </source>
</evidence>
<evidence type="ECO:0000256" key="1">
    <source>
        <dbReference type="ARBA" id="ARBA00022737"/>
    </source>
</evidence>
<dbReference type="Pfam" id="PF12796">
    <property type="entry name" value="Ank_2"/>
    <property type="match status" value="5"/>
</dbReference>
<dbReference type="PROSITE" id="PS50297">
    <property type="entry name" value="ANK_REP_REGION"/>
    <property type="match status" value="5"/>
</dbReference>
<keyword evidence="1" id="KW-0677">Repeat</keyword>
<gene>
    <name evidence="4" type="ORF">SDRG_17086</name>
</gene>
<organism evidence="4 5">
    <name type="scientific">Saprolegnia diclina (strain VS20)</name>
    <dbReference type="NCBI Taxonomy" id="1156394"/>
    <lineage>
        <taxon>Eukaryota</taxon>
        <taxon>Sar</taxon>
        <taxon>Stramenopiles</taxon>
        <taxon>Oomycota</taxon>
        <taxon>Saprolegniomycetes</taxon>
        <taxon>Saprolegniales</taxon>
        <taxon>Saprolegniaceae</taxon>
        <taxon>Saprolegnia</taxon>
    </lineage>
</organism>
<evidence type="ECO:0000313" key="4">
    <source>
        <dbReference type="EMBL" id="EQC25026.1"/>
    </source>
</evidence>
<sequence>MLAVHYGHADVADYLLTKNPELATTGRTVLHDAARNAMLTTVEQLLLHGLSGTTQDVEWRRTPLHEAVRSGDLATVQFLLDHCPKATVNYQDVHGATVLHYAARTGSLEMVIVLLCAGVDVSILDGHGQTAWRVALSCGHDAIASEIRKRWSLTDEHEDTDTIDDMNDDEAVLTPAQRVAAALEGPLRNLELLLEMGLDINERDASDGRTMLMKASMKGFTTVVRFCVQRGATIDEIDNAGRTALLHSAPHSDVALYLLSHGANILHQDDGGRSVLHEAASHGYTFSEIIAVRNVHVDIKDNAGLTPLHDAAKVGSAVGTKKLLNLGARVSCADLDDRTPIHYAAMNPSPAALRVLLQAEARAASLRDQRGRSAVFAAIERGHIACVEVLRAFGVALDETDPQNATLLHAAIASKQDASVDYLLAQTPVVEWAEPLKGSLDTPLHLACRMGYVYAVDKLLSSAAAPLSTRVNAAGDSPLQTATRCGRVDVLSSFISHGFDLTVTDRETGASLLHVAAEIDTETLDPTLVPLLVQTGVSMTLFDKKGWQPLHIAAARAKGAGVVQALIAAGAPVNSAAKNNMTPYHCAAQMGIGEIIAIFKANGVS</sequence>
<dbReference type="PANTHER" id="PTHR24198:SF165">
    <property type="entry name" value="ANKYRIN REPEAT-CONTAINING PROTEIN-RELATED"/>
    <property type="match status" value="1"/>
</dbReference>
<dbReference type="Proteomes" id="UP000030762">
    <property type="component" value="Unassembled WGS sequence"/>
</dbReference>
<feature type="repeat" description="ANK" evidence="3">
    <location>
        <begin position="94"/>
        <end position="126"/>
    </location>
</feature>